<dbReference type="Proteomes" id="UP000591131">
    <property type="component" value="Unassembled WGS sequence"/>
</dbReference>
<feature type="compositionally biased region" description="Low complexity" evidence="1">
    <location>
        <begin position="15"/>
        <end position="33"/>
    </location>
</feature>
<sequence length="452" mass="49687">MERSQPPASYTTNLDTSSTSAASTTASGSAGDSTRGRGSWEQEKAEHLPRQSPTDSDNKLRHRRTRGGNKLEGLKGRKRRGQNPEQARAAKRTKRSTLEAPKLQLLVERESRQRDPHLLYLRLPIVRQIIAEYAKEADAPGSGGRPDFAGIAGRLAGESGTYLSPEDVQLVVSDFSPHHYRPSLGLVVMERPLQRSAHQMGYYGSVLGTNGHAIARAQAAGSRLRELWRQHRLAMSSPVPVPFQESRPDIRLRVQAAIKRLSYQLPSRLVLQPEKPQLSDCAKSPLLVSNASPPTQPPLTNQLPFKYAGQGPTLKSATLRVVPPRNESKAARKPKPKPKARQEFPGPNLADIQRYQALQYWQSEWLRLGQMAVANSMAMRPPAAAVAPETFNFAARRLLNSADVDDKGLVDGLRRVTENSSPQNTADSPATELAFLGAENWEAADEASGDFV</sequence>
<proteinExistence type="predicted"/>
<dbReference type="OrthoDB" id="428893at2759"/>
<feature type="region of interest" description="Disordered" evidence="1">
    <location>
        <begin position="323"/>
        <end position="347"/>
    </location>
</feature>
<feature type="region of interest" description="Disordered" evidence="1">
    <location>
        <begin position="1"/>
        <end position="97"/>
    </location>
</feature>
<evidence type="ECO:0000313" key="3">
    <source>
        <dbReference type="Proteomes" id="UP000591131"/>
    </source>
</evidence>
<dbReference type="EMBL" id="JAAPAO010000071">
    <property type="protein sequence ID" value="KAF4674034.1"/>
    <property type="molecule type" value="Genomic_DNA"/>
</dbReference>
<accession>A0A7J6MRA3</accession>
<organism evidence="2 3">
    <name type="scientific">Perkinsus chesapeaki</name>
    <name type="common">Clam parasite</name>
    <name type="synonym">Perkinsus andrewsi</name>
    <dbReference type="NCBI Taxonomy" id="330153"/>
    <lineage>
        <taxon>Eukaryota</taxon>
        <taxon>Sar</taxon>
        <taxon>Alveolata</taxon>
        <taxon>Perkinsozoa</taxon>
        <taxon>Perkinsea</taxon>
        <taxon>Perkinsida</taxon>
        <taxon>Perkinsidae</taxon>
        <taxon>Perkinsus</taxon>
    </lineage>
</organism>
<evidence type="ECO:0000256" key="1">
    <source>
        <dbReference type="SAM" id="MobiDB-lite"/>
    </source>
</evidence>
<evidence type="ECO:0000313" key="2">
    <source>
        <dbReference type="EMBL" id="KAF4674034.1"/>
    </source>
</evidence>
<protein>
    <submittedName>
        <fullName evidence="2">Uncharacterized protein</fullName>
    </submittedName>
</protein>
<feature type="compositionally biased region" description="Polar residues" evidence="1">
    <location>
        <begin position="1"/>
        <end position="14"/>
    </location>
</feature>
<feature type="compositionally biased region" description="Basic and acidic residues" evidence="1">
    <location>
        <begin position="34"/>
        <end position="49"/>
    </location>
</feature>
<gene>
    <name evidence="2" type="ORF">FOL47_009825</name>
</gene>
<comment type="caution">
    <text evidence="2">The sequence shown here is derived from an EMBL/GenBank/DDBJ whole genome shotgun (WGS) entry which is preliminary data.</text>
</comment>
<dbReference type="AlphaFoldDB" id="A0A7J6MRA3"/>
<keyword evidence="3" id="KW-1185">Reference proteome</keyword>
<name>A0A7J6MRA3_PERCH</name>
<reference evidence="2 3" key="1">
    <citation type="submission" date="2020-04" db="EMBL/GenBank/DDBJ databases">
        <title>Perkinsus chesapeaki whole genome sequence.</title>
        <authorList>
            <person name="Bogema D.R."/>
        </authorList>
    </citation>
    <scope>NUCLEOTIDE SEQUENCE [LARGE SCALE GENOMIC DNA]</scope>
    <source>
        <strain evidence="2">ATCC PRA-425</strain>
    </source>
</reference>